<feature type="domain" description="Nuclear speckle splicing regulatory protein 1 N-terminal" evidence="4">
    <location>
        <begin position="69"/>
        <end position="185"/>
    </location>
</feature>
<organism evidence="5 6">
    <name type="scientific">Ceriporiopsis subvermispora (strain B)</name>
    <name type="common">White-rot fungus</name>
    <name type="synonym">Gelatoporia subvermispora</name>
    <dbReference type="NCBI Taxonomy" id="914234"/>
    <lineage>
        <taxon>Eukaryota</taxon>
        <taxon>Fungi</taxon>
        <taxon>Dikarya</taxon>
        <taxon>Basidiomycota</taxon>
        <taxon>Agaricomycotina</taxon>
        <taxon>Agaricomycetes</taxon>
        <taxon>Polyporales</taxon>
        <taxon>Gelatoporiaceae</taxon>
        <taxon>Gelatoporia</taxon>
    </lineage>
</organism>
<dbReference type="AlphaFoldDB" id="M2QMZ6"/>
<dbReference type="GO" id="GO:0000381">
    <property type="term" value="P:regulation of alternative mRNA splicing, via spliceosome"/>
    <property type="evidence" value="ECO:0007669"/>
    <property type="project" value="InterPro"/>
</dbReference>
<evidence type="ECO:0000256" key="1">
    <source>
        <dbReference type="ARBA" id="ARBA00010126"/>
    </source>
</evidence>
<dbReference type="Pfam" id="PF09745">
    <property type="entry name" value="NSRP1_N"/>
    <property type="match status" value="1"/>
</dbReference>
<feature type="compositionally biased region" description="Basic and acidic residues" evidence="3">
    <location>
        <begin position="163"/>
        <end position="183"/>
    </location>
</feature>
<dbReference type="OrthoDB" id="446635at2759"/>
<proteinExistence type="inferred from homology"/>
<evidence type="ECO:0000313" key="6">
    <source>
        <dbReference type="Proteomes" id="UP000016930"/>
    </source>
</evidence>
<keyword evidence="6" id="KW-1185">Reference proteome</keyword>
<dbReference type="HOGENOM" id="CLU_042321_1_0_1"/>
<dbReference type="EMBL" id="KB445795">
    <property type="protein sequence ID" value="EMD38398.1"/>
    <property type="molecule type" value="Genomic_DNA"/>
</dbReference>
<dbReference type="PANTHER" id="PTHR47845:SF1">
    <property type="entry name" value="NUCLEAR SPECKLE SPLICING REGULATORY PROTEIN 1 HOMOLOG"/>
    <property type="match status" value="1"/>
</dbReference>
<keyword evidence="2" id="KW-0175">Coiled coil</keyword>
<feature type="region of interest" description="Disordered" evidence="3">
    <location>
        <begin position="271"/>
        <end position="365"/>
    </location>
</feature>
<feature type="compositionally biased region" description="Basic and acidic residues" evidence="3">
    <location>
        <begin position="311"/>
        <end position="345"/>
    </location>
</feature>
<dbReference type="PANTHER" id="PTHR47845">
    <property type="entry name" value="NUCLEAR SPECKLE SPLICING REGULATORY PROTEIN 1 HOMOLOG"/>
    <property type="match status" value="1"/>
</dbReference>
<comment type="similarity">
    <text evidence="1">Belongs to the NSRP1 family.</text>
</comment>
<dbReference type="InterPro" id="IPR053246">
    <property type="entry name" value="NS_splicing_regulatory_protein"/>
</dbReference>
<evidence type="ECO:0000256" key="2">
    <source>
        <dbReference type="ARBA" id="ARBA00023054"/>
    </source>
</evidence>
<gene>
    <name evidence="5" type="ORF">CERSUDRAFT_49596</name>
</gene>
<dbReference type="Proteomes" id="UP000016930">
    <property type="component" value="Unassembled WGS sequence"/>
</dbReference>
<feature type="compositionally biased region" description="Basic and acidic residues" evidence="3">
    <location>
        <begin position="195"/>
        <end position="204"/>
    </location>
</feature>
<protein>
    <recommendedName>
        <fullName evidence="4">Nuclear speckle splicing regulatory protein 1 N-terminal domain-containing protein</fullName>
    </recommendedName>
</protein>
<sequence length="388" mass="44458">MKVSFSLANSKAKAAKPVGDAPPLKRSAAFASLDDDEPVDAAPTASRDRDVEVNKKLLAQNVEMSKTMKKRMEQEMRVDSTVFEYDEVWDKMQEAKLRQKEAKEADTKVRKPKYINGLLQSAATRRLDHLRAEEKMIQREREAEGDEFEDKPAYVTEGYKEQLAEMRRAEEEEQKREELEKKKNTGGGLAQFYRKMLEETEQQHEQTVAATMSPPAKPVVGPQGPEQNLTITRPPNYASKSDLELAQLARDQGKDVELNDDNQIVDKRELLSAGLNLSAPNTRRLGPQTKESDDTSQENIQVHRAVGTAASRKEINERRAREVAKQMEEERDRLMQERQRQEQESLYRVVSKRNTEESVQSARERYLERKRRKLEEATAQDGSPISEL</sequence>
<feature type="region of interest" description="Disordered" evidence="3">
    <location>
        <begin position="163"/>
        <end position="242"/>
    </location>
</feature>
<evidence type="ECO:0000256" key="3">
    <source>
        <dbReference type="SAM" id="MobiDB-lite"/>
    </source>
</evidence>
<evidence type="ECO:0000313" key="5">
    <source>
        <dbReference type="EMBL" id="EMD38398.1"/>
    </source>
</evidence>
<dbReference type="STRING" id="914234.M2QMZ6"/>
<accession>M2QMZ6</accession>
<evidence type="ECO:0000259" key="4">
    <source>
        <dbReference type="Pfam" id="PF09745"/>
    </source>
</evidence>
<reference evidence="5 6" key="1">
    <citation type="journal article" date="2012" name="Proc. Natl. Acad. Sci. U.S.A.">
        <title>Comparative genomics of Ceriporiopsis subvermispora and Phanerochaete chrysosporium provide insight into selective ligninolysis.</title>
        <authorList>
            <person name="Fernandez-Fueyo E."/>
            <person name="Ruiz-Duenas F.J."/>
            <person name="Ferreira P."/>
            <person name="Floudas D."/>
            <person name="Hibbett D.S."/>
            <person name="Canessa P."/>
            <person name="Larrondo L.F."/>
            <person name="James T.Y."/>
            <person name="Seelenfreund D."/>
            <person name="Lobos S."/>
            <person name="Polanco R."/>
            <person name="Tello M."/>
            <person name="Honda Y."/>
            <person name="Watanabe T."/>
            <person name="Watanabe T."/>
            <person name="Ryu J.S."/>
            <person name="Kubicek C.P."/>
            <person name="Schmoll M."/>
            <person name="Gaskell J."/>
            <person name="Hammel K.E."/>
            <person name="St John F.J."/>
            <person name="Vanden Wymelenberg A."/>
            <person name="Sabat G."/>
            <person name="Splinter BonDurant S."/>
            <person name="Syed K."/>
            <person name="Yadav J.S."/>
            <person name="Doddapaneni H."/>
            <person name="Subramanian V."/>
            <person name="Lavin J.L."/>
            <person name="Oguiza J.A."/>
            <person name="Perez G."/>
            <person name="Pisabarro A.G."/>
            <person name="Ramirez L."/>
            <person name="Santoyo F."/>
            <person name="Master E."/>
            <person name="Coutinho P.M."/>
            <person name="Henrissat B."/>
            <person name="Lombard V."/>
            <person name="Magnuson J.K."/>
            <person name="Kuees U."/>
            <person name="Hori C."/>
            <person name="Igarashi K."/>
            <person name="Samejima M."/>
            <person name="Held B.W."/>
            <person name="Barry K.W."/>
            <person name="LaButti K.M."/>
            <person name="Lapidus A."/>
            <person name="Lindquist E.A."/>
            <person name="Lucas S.M."/>
            <person name="Riley R."/>
            <person name="Salamov A.A."/>
            <person name="Hoffmeister D."/>
            <person name="Schwenk D."/>
            <person name="Hadar Y."/>
            <person name="Yarden O."/>
            <person name="de Vries R.P."/>
            <person name="Wiebenga A."/>
            <person name="Stenlid J."/>
            <person name="Eastwood D."/>
            <person name="Grigoriev I.V."/>
            <person name="Berka R.M."/>
            <person name="Blanchette R.A."/>
            <person name="Kersten P."/>
            <person name="Martinez A.T."/>
            <person name="Vicuna R."/>
            <person name="Cullen D."/>
        </authorList>
    </citation>
    <scope>NUCLEOTIDE SEQUENCE [LARGE SCALE GENOMIC DNA]</scope>
    <source>
        <strain evidence="5 6">B</strain>
    </source>
</reference>
<feature type="region of interest" description="Disordered" evidence="3">
    <location>
        <begin position="1"/>
        <end position="52"/>
    </location>
</feature>
<dbReference type="InterPro" id="IPR018612">
    <property type="entry name" value="NSRP1_N"/>
</dbReference>
<name>M2QMZ6_CERS8</name>